<evidence type="ECO:0000313" key="2">
    <source>
        <dbReference type="Proteomes" id="UP001530315"/>
    </source>
</evidence>
<sequence>MKIPSILAAAIGYGASSTSAFVVVSPARSPAPAAARLNMIGRESNVDLTGNSWKPDSEKMGSTDTGDYFPEGYDRNAIAFTEGIGGSSAPTRGDRGPALPGMENLGADAVMSAGIEQASEIPPGMAFVMSSVPDASIDMDVASNSSKGAEVALSVKPVCMGYEDYYAAFTSDSHPSFTVSPVAGRMDRRGGEPTELVVRCNPQGRAGTFVGNLVINLPEDNSKICYKITANSY</sequence>
<accession>A0ABD3Q9B2</accession>
<name>A0ABD3Q9B2_9STRA</name>
<dbReference type="EMBL" id="JALLAZ020000369">
    <property type="protein sequence ID" value="KAL3796908.1"/>
    <property type="molecule type" value="Genomic_DNA"/>
</dbReference>
<dbReference type="Proteomes" id="UP001530315">
    <property type="component" value="Unassembled WGS sequence"/>
</dbReference>
<protein>
    <submittedName>
        <fullName evidence="1">Uncharacterized protein</fullName>
    </submittedName>
</protein>
<proteinExistence type="predicted"/>
<evidence type="ECO:0000313" key="1">
    <source>
        <dbReference type="EMBL" id="KAL3796908.1"/>
    </source>
</evidence>
<keyword evidence="2" id="KW-1185">Reference proteome</keyword>
<gene>
    <name evidence="1" type="ORF">ACHAW5_000373</name>
</gene>
<reference evidence="1 2" key="1">
    <citation type="submission" date="2024-10" db="EMBL/GenBank/DDBJ databases">
        <title>Updated reference genomes for cyclostephanoid diatoms.</title>
        <authorList>
            <person name="Roberts W.R."/>
            <person name="Alverson A.J."/>
        </authorList>
    </citation>
    <scope>NUCLEOTIDE SEQUENCE [LARGE SCALE GENOMIC DNA]</scope>
    <source>
        <strain evidence="1 2">AJA276-08</strain>
    </source>
</reference>
<organism evidence="1 2">
    <name type="scientific">Stephanodiscus triporus</name>
    <dbReference type="NCBI Taxonomy" id="2934178"/>
    <lineage>
        <taxon>Eukaryota</taxon>
        <taxon>Sar</taxon>
        <taxon>Stramenopiles</taxon>
        <taxon>Ochrophyta</taxon>
        <taxon>Bacillariophyta</taxon>
        <taxon>Coscinodiscophyceae</taxon>
        <taxon>Thalassiosirophycidae</taxon>
        <taxon>Stephanodiscales</taxon>
        <taxon>Stephanodiscaceae</taxon>
        <taxon>Stephanodiscus</taxon>
    </lineage>
</organism>
<comment type="caution">
    <text evidence="1">The sequence shown here is derived from an EMBL/GenBank/DDBJ whole genome shotgun (WGS) entry which is preliminary data.</text>
</comment>
<dbReference type="AlphaFoldDB" id="A0ABD3Q9B2"/>